<sequence length="684" mass="77159">MPDAIFQLRASCRGTRYSVKNIFRYRQLFCSEITDWRNRQLPYYSLPRATNIGRRLICSVATEPVPKQVEESIMDTPKEIFLKDYKQPNYLFETVNLKFTLGEEKTIVSSKIVVYPRLEGSSSPLVLDGVDLKLISLKVDGKELKEDDFLVDSRHLTLSSPPSGKFTLEIITEIYPQKNTSLEGLYKSSGNFCTQCEAEGFRKITFYQDRPDIMARYTCHIEADKSLYPVLLSNGNLIEQGELEGNKHYAIWEDPFVKPSYLFALVAGQLESRDDTFVTHSGRKVSLRIWTPAQDLPKTAHAMYSLKAAMKWDEDVFGLEYDLDLFNIVAVPDFNMGAMENKSLNIFNSKLVLASPETATDADYAAILGVIGHEYFHNWTGNRVTCRDWFQLSLKEGLTVFRDQEFSSDMGSRTVKRIADVSTLRTYQFPQDAGPMAHPVRPHSYIKVYEKGAEVVRMYKTLLGASGFRKGMDLYFKRHDGQAVTCEDFFAAMRDANGADMSNFLLWYSQAGTPRLNVVSAYDAQAKTFSLKFSQEVPPSPGQPVKEPMFIPVALGLLGSNGKDMPLSSVYHDGKLESFANNGQPVYTTVLRVTKVYSLVGGFCRSPVNFHAKDGSGYKFLGEMVVQLDKLNPQVASRMVSSFSRWKRYDETRQNLAKAQLEMILAANGLSENVFEIASKSLAA</sequence>
<keyword evidence="5" id="KW-0479">Metal-binding</keyword>
<dbReference type="FunFam" id="1.10.390.10:FF:000002">
    <property type="entry name" value="Aminopeptidase N"/>
    <property type="match status" value="1"/>
</dbReference>
<dbReference type="InterPro" id="IPR037144">
    <property type="entry name" value="Peptidase_M1_pepN_C_sf"/>
</dbReference>
<protein>
    <submittedName>
        <fullName evidence="12">Puromycin-sensitive aminopeptidase</fullName>
    </submittedName>
</protein>
<dbReference type="Pfam" id="PF17432">
    <property type="entry name" value="DUF3458_C"/>
    <property type="match status" value="1"/>
</dbReference>
<dbReference type="Gene3D" id="1.10.390.10">
    <property type="entry name" value="Neutral Protease Domain 2"/>
    <property type="match status" value="1"/>
</dbReference>
<keyword evidence="4" id="KW-0645">Protease</keyword>
<reference evidence="12" key="2">
    <citation type="journal article" date="2024" name="Plant">
        <title>Genomic evolution and insights into agronomic trait innovations of Sesamum species.</title>
        <authorList>
            <person name="Miao H."/>
            <person name="Wang L."/>
            <person name="Qu L."/>
            <person name="Liu H."/>
            <person name="Sun Y."/>
            <person name="Le M."/>
            <person name="Wang Q."/>
            <person name="Wei S."/>
            <person name="Zheng Y."/>
            <person name="Lin W."/>
            <person name="Duan Y."/>
            <person name="Cao H."/>
            <person name="Xiong S."/>
            <person name="Wang X."/>
            <person name="Wei L."/>
            <person name="Li C."/>
            <person name="Ma Q."/>
            <person name="Ju M."/>
            <person name="Zhao R."/>
            <person name="Li G."/>
            <person name="Mu C."/>
            <person name="Tian Q."/>
            <person name="Mei H."/>
            <person name="Zhang T."/>
            <person name="Gao T."/>
            <person name="Zhang H."/>
        </authorList>
    </citation>
    <scope>NUCLEOTIDE SEQUENCE</scope>
    <source>
        <strain evidence="12">G01</strain>
    </source>
</reference>
<dbReference type="InterPro" id="IPR042097">
    <property type="entry name" value="Aminopeptidase_N-like_N_sf"/>
</dbReference>
<dbReference type="SUPFAM" id="SSF55486">
    <property type="entry name" value="Metalloproteases ('zincins'), catalytic domain"/>
    <property type="match status" value="1"/>
</dbReference>
<dbReference type="GO" id="GO:0004177">
    <property type="term" value="F:aminopeptidase activity"/>
    <property type="evidence" value="ECO:0007669"/>
    <property type="project" value="UniProtKB-KW"/>
</dbReference>
<accession>A0AAW2J7A6</accession>
<dbReference type="GO" id="GO:0009507">
    <property type="term" value="C:chloroplast"/>
    <property type="evidence" value="ECO:0007669"/>
    <property type="project" value="TreeGrafter"/>
</dbReference>
<dbReference type="PANTHER" id="PTHR46322">
    <property type="entry name" value="PUROMYCIN-SENSITIVE AMINOPEPTIDASE"/>
    <property type="match status" value="1"/>
</dbReference>
<comment type="similarity">
    <text evidence="2">Belongs to the peptidase M1 family.</text>
</comment>
<dbReference type="GO" id="GO:0006508">
    <property type="term" value="P:proteolysis"/>
    <property type="evidence" value="ECO:0007669"/>
    <property type="project" value="UniProtKB-KW"/>
</dbReference>
<evidence type="ECO:0000256" key="5">
    <source>
        <dbReference type="ARBA" id="ARBA00022723"/>
    </source>
</evidence>
<dbReference type="Pfam" id="PF01433">
    <property type="entry name" value="Peptidase_M1"/>
    <property type="match status" value="1"/>
</dbReference>
<evidence type="ECO:0000259" key="10">
    <source>
        <dbReference type="Pfam" id="PF17432"/>
    </source>
</evidence>
<proteinExistence type="inferred from homology"/>
<evidence type="ECO:0000256" key="4">
    <source>
        <dbReference type="ARBA" id="ARBA00022670"/>
    </source>
</evidence>
<dbReference type="InterPro" id="IPR014782">
    <property type="entry name" value="Peptidase_M1_dom"/>
</dbReference>
<dbReference type="FunFam" id="2.60.40.1730:FF:000005">
    <property type="entry name" value="Aminopeptidase N"/>
    <property type="match status" value="1"/>
</dbReference>
<dbReference type="Gene3D" id="3.30.2010.30">
    <property type="match status" value="1"/>
</dbReference>
<feature type="domain" description="Peptidase M1 membrane alanine aminopeptidase" evidence="9">
    <location>
        <begin position="303"/>
        <end position="505"/>
    </location>
</feature>
<name>A0AAW2J7A6_9LAMI</name>
<dbReference type="InterPro" id="IPR027268">
    <property type="entry name" value="Peptidase_M4/M1_CTD_sf"/>
</dbReference>
<evidence type="ECO:0000256" key="7">
    <source>
        <dbReference type="ARBA" id="ARBA00022833"/>
    </source>
</evidence>
<dbReference type="Gene3D" id="1.25.50.10">
    <property type="entry name" value="Peptidase M1, alanyl aminopeptidase, C-terminal domain"/>
    <property type="match status" value="1"/>
</dbReference>
<evidence type="ECO:0000256" key="8">
    <source>
        <dbReference type="ARBA" id="ARBA00023049"/>
    </source>
</evidence>
<dbReference type="EMBL" id="JACGWK010001368">
    <property type="protein sequence ID" value="KAL0290164.1"/>
    <property type="molecule type" value="Genomic_DNA"/>
</dbReference>
<dbReference type="CDD" id="cd09600">
    <property type="entry name" value="M1_APN"/>
    <property type="match status" value="1"/>
</dbReference>
<keyword evidence="6" id="KW-0378">Hydrolase</keyword>
<dbReference type="AlphaFoldDB" id="A0AAW2J7A6"/>
<gene>
    <name evidence="12" type="ORF">Sangu_2585600</name>
</gene>
<evidence type="ECO:0000256" key="2">
    <source>
        <dbReference type="ARBA" id="ARBA00010136"/>
    </source>
</evidence>
<evidence type="ECO:0000259" key="9">
    <source>
        <dbReference type="Pfam" id="PF01433"/>
    </source>
</evidence>
<evidence type="ECO:0000256" key="1">
    <source>
        <dbReference type="ARBA" id="ARBA00001947"/>
    </source>
</evidence>
<dbReference type="NCBIfam" id="TIGR02414">
    <property type="entry name" value="pepN_proteo"/>
    <property type="match status" value="1"/>
</dbReference>
<organism evidence="12">
    <name type="scientific">Sesamum angustifolium</name>
    <dbReference type="NCBI Taxonomy" id="2727405"/>
    <lineage>
        <taxon>Eukaryota</taxon>
        <taxon>Viridiplantae</taxon>
        <taxon>Streptophyta</taxon>
        <taxon>Embryophyta</taxon>
        <taxon>Tracheophyta</taxon>
        <taxon>Spermatophyta</taxon>
        <taxon>Magnoliopsida</taxon>
        <taxon>eudicotyledons</taxon>
        <taxon>Gunneridae</taxon>
        <taxon>Pentapetalae</taxon>
        <taxon>asterids</taxon>
        <taxon>lamiids</taxon>
        <taxon>Lamiales</taxon>
        <taxon>Pedaliaceae</taxon>
        <taxon>Sesamum</taxon>
    </lineage>
</organism>
<dbReference type="InterPro" id="IPR024601">
    <property type="entry name" value="Peptidase_M1_pepN_C"/>
</dbReference>
<dbReference type="PRINTS" id="PR00756">
    <property type="entry name" value="ALADIPTASE"/>
</dbReference>
<dbReference type="InterPro" id="IPR001930">
    <property type="entry name" value="Peptidase_M1"/>
</dbReference>
<dbReference type="GO" id="GO:0008270">
    <property type="term" value="F:zinc ion binding"/>
    <property type="evidence" value="ECO:0007669"/>
    <property type="project" value="InterPro"/>
</dbReference>
<feature type="domain" description="Peptidase M1 alanyl aminopeptidase C-terminal" evidence="10">
    <location>
        <begin position="595"/>
        <end position="683"/>
    </location>
</feature>
<dbReference type="Pfam" id="PF17900">
    <property type="entry name" value="Peptidase_M1_N"/>
    <property type="match status" value="1"/>
</dbReference>
<evidence type="ECO:0000256" key="6">
    <source>
        <dbReference type="ARBA" id="ARBA00022801"/>
    </source>
</evidence>
<comment type="caution">
    <text evidence="12">The sequence shown here is derived from an EMBL/GenBank/DDBJ whole genome shotgun (WGS) entry which is preliminary data.</text>
</comment>
<dbReference type="SUPFAM" id="SSF63737">
    <property type="entry name" value="Leukotriene A4 hydrolase N-terminal domain"/>
    <property type="match status" value="1"/>
</dbReference>
<dbReference type="PANTHER" id="PTHR46322:SF1">
    <property type="entry name" value="PUROMYCIN-SENSITIVE AMINOPEPTIDASE"/>
    <property type="match status" value="1"/>
</dbReference>
<dbReference type="FunFam" id="3.30.2010.30:FF:000002">
    <property type="entry name" value="Putative aminopeptidase N"/>
    <property type="match status" value="1"/>
</dbReference>
<keyword evidence="8" id="KW-0482">Metalloprotease</keyword>
<dbReference type="InterPro" id="IPR012779">
    <property type="entry name" value="Peptidase_M1_pepN"/>
</dbReference>
<evidence type="ECO:0000313" key="12">
    <source>
        <dbReference type="EMBL" id="KAL0290164.1"/>
    </source>
</evidence>
<dbReference type="Gene3D" id="2.60.40.1730">
    <property type="entry name" value="tricorn interacting facor f3 domain"/>
    <property type="match status" value="1"/>
</dbReference>
<feature type="domain" description="Aminopeptidase N-like N-terminal" evidence="11">
    <location>
        <begin position="108"/>
        <end position="262"/>
    </location>
</feature>
<dbReference type="GO" id="GO:0008237">
    <property type="term" value="F:metallopeptidase activity"/>
    <property type="evidence" value="ECO:0007669"/>
    <property type="project" value="UniProtKB-KW"/>
</dbReference>
<reference evidence="12" key="1">
    <citation type="submission" date="2020-06" db="EMBL/GenBank/DDBJ databases">
        <authorList>
            <person name="Li T."/>
            <person name="Hu X."/>
            <person name="Zhang T."/>
            <person name="Song X."/>
            <person name="Zhang H."/>
            <person name="Dai N."/>
            <person name="Sheng W."/>
            <person name="Hou X."/>
            <person name="Wei L."/>
        </authorList>
    </citation>
    <scope>NUCLEOTIDE SEQUENCE</scope>
    <source>
        <strain evidence="12">G01</strain>
        <tissue evidence="12">Leaf</tissue>
    </source>
</reference>
<dbReference type="InterPro" id="IPR045357">
    <property type="entry name" value="Aminopeptidase_N-like_N"/>
</dbReference>
<evidence type="ECO:0000259" key="11">
    <source>
        <dbReference type="Pfam" id="PF17900"/>
    </source>
</evidence>
<evidence type="ECO:0000256" key="3">
    <source>
        <dbReference type="ARBA" id="ARBA00022438"/>
    </source>
</evidence>
<keyword evidence="7" id="KW-0862">Zinc</keyword>
<comment type="cofactor">
    <cofactor evidence="1">
        <name>Zn(2+)</name>
        <dbReference type="ChEBI" id="CHEBI:29105"/>
    </cofactor>
</comment>
<keyword evidence="3 12" id="KW-0031">Aminopeptidase</keyword>